<dbReference type="Proteomes" id="UP000629098">
    <property type="component" value="Unassembled WGS sequence"/>
</dbReference>
<sequence>MPYKVQRSDLEKIGLKPNPLKFDEYARRCPEKLELREGYLGKGEMDAKELLAMSLQCFGLVEVVKLAPRKMWEQALDAAYGAEEERQP</sequence>
<gene>
    <name evidence="1" type="ORF">ICL16_11095</name>
</gene>
<dbReference type="AlphaFoldDB" id="A0A8J7C707"/>
<reference evidence="1" key="1">
    <citation type="submission" date="2020-09" db="EMBL/GenBank/DDBJ databases">
        <title>Iningainema tapete sp. nov. (Scytonemataceae, Cyanobacteria) from greenhouses in central Florida (USA) produces two types of nodularin with biosynthetic potential for microcystin-LR and anabaenopeptins.</title>
        <authorList>
            <person name="Berthold D.E."/>
            <person name="Lefler F.W."/>
            <person name="Huang I.-S."/>
            <person name="Abdulla H."/>
            <person name="Zimba P.V."/>
            <person name="Laughinghouse H.D. IV."/>
        </authorList>
    </citation>
    <scope>NUCLEOTIDE SEQUENCE</scope>
    <source>
        <strain evidence="1">BLCCT55</strain>
    </source>
</reference>
<proteinExistence type="predicted"/>
<evidence type="ECO:0000313" key="2">
    <source>
        <dbReference type="Proteomes" id="UP000629098"/>
    </source>
</evidence>
<name>A0A8J7C707_9CYAN</name>
<dbReference type="RefSeq" id="WP_190827348.1">
    <property type="nucleotide sequence ID" value="NZ_CAWPPI010000040.1"/>
</dbReference>
<evidence type="ECO:0000313" key="1">
    <source>
        <dbReference type="EMBL" id="MBD2772606.1"/>
    </source>
</evidence>
<comment type="caution">
    <text evidence="1">The sequence shown here is derived from an EMBL/GenBank/DDBJ whole genome shotgun (WGS) entry which is preliminary data.</text>
</comment>
<dbReference type="EMBL" id="JACXAE010000040">
    <property type="protein sequence ID" value="MBD2772606.1"/>
    <property type="molecule type" value="Genomic_DNA"/>
</dbReference>
<accession>A0A8J7C707</accession>
<protein>
    <submittedName>
        <fullName evidence="1">Uncharacterized protein</fullName>
    </submittedName>
</protein>
<organism evidence="1 2">
    <name type="scientific">Iningainema tapete BLCC-T55</name>
    <dbReference type="NCBI Taxonomy" id="2748662"/>
    <lineage>
        <taxon>Bacteria</taxon>
        <taxon>Bacillati</taxon>
        <taxon>Cyanobacteriota</taxon>
        <taxon>Cyanophyceae</taxon>
        <taxon>Nostocales</taxon>
        <taxon>Scytonemataceae</taxon>
        <taxon>Iningainema tapete</taxon>
    </lineage>
</organism>
<keyword evidence="2" id="KW-1185">Reference proteome</keyword>